<dbReference type="EMBL" id="JANAVB010032619">
    <property type="protein sequence ID" value="KAJ6810014.1"/>
    <property type="molecule type" value="Genomic_DNA"/>
</dbReference>
<organism evidence="2 3">
    <name type="scientific">Iris pallida</name>
    <name type="common">Sweet iris</name>
    <dbReference type="NCBI Taxonomy" id="29817"/>
    <lineage>
        <taxon>Eukaryota</taxon>
        <taxon>Viridiplantae</taxon>
        <taxon>Streptophyta</taxon>
        <taxon>Embryophyta</taxon>
        <taxon>Tracheophyta</taxon>
        <taxon>Spermatophyta</taxon>
        <taxon>Magnoliopsida</taxon>
        <taxon>Liliopsida</taxon>
        <taxon>Asparagales</taxon>
        <taxon>Iridaceae</taxon>
        <taxon>Iridoideae</taxon>
        <taxon>Irideae</taxon>
        <taxon>Iris</taxon>
    </lineage>
</organism>
<gene>
    <name evidence="2" type="ORF">M6B38_157325</name>
</gene>
<feature type="region of interest" description="Disordered" evidence="1">
    <location>
        <begin position="1"/>
        <end position="32"/>
    </location>
</feature>
<evidence type="ECO:0000313" key="3">
    <source>
        <dbReference type="Proteomes" id="UP001140949"/>
    </source>
</evidence>
<name>A0AAX6F146_IRIPA</name>
<proteinExistence type="predicted"/>
<reference evidence="2" key="1">
    <citation type="journal article" date="2023" name="GigaByte">
        <title>Genome assembly of the bearded iris, Iris pallida Lam.</title>
        <authorList>
            <person name="Bruccoleri R.E."/>
            <person name="Oakeley E.J."/>
            <person name="Faust A.M.E."/>
            <person name="Altorfer M."/>
            <person name="Dessus-Babus S."/>
            <person name="Burckhardt D."/>
            <person name="Oertli M."/>
            <person name="Naumann U."/>
            <person name="Petersen F."/>
            <person name="Wong J."/>
        </authorList>
    </citation>
    <scope>NUCLEOTIDE SEQUENCE</scope>
    <source>
        <strain evidence="2">GSM-AAB239-AS_SAM_17_03QT</strain>
    </source>
</reference>
<evidence type="ECO:0000313" key="2">
    <source>
        <dbReference type="EMBL" id="KAJ6810014.1"/>
    </source>
</evidence>
<sequence length="71" mass="7796">MMHRGRPNLSAGPISFSPASPPPASAPLRRADRVAEFPHLRRQRCLTQPALRHWVCGPRRATSRGSVPTAC</sequence>
<keyword evidence="3" id="KW-1185">Reference proteome</keyword>
<accession>A0AAX6F146</accession>
<comment type="caution">
    <text evidence="2">The sequence shown here is derived from an EMBL/GenBank/DDBJ whole genome shotgun (WGS) entry which is preliminary data.</text>
</comment>
<dbReference type="Proteomes" id="UP001140949">
    <property type="component" value="Unassembled WGS sequence"/>
</dbReference>
<dbReference type="AlphaFoldDB" id="A0AAX6F146"/>
<reference evidence="2" key="2">
    <citation type="submission" date="2023-04" db="EMBL/GenBank/DDBJ databases">
        <authorList>
            <person name="Bruccoleri R.E."/>
            <person name="Oakeley E.J."/>
            <person name="Faust A.-M."/>
            <person name="Dessus-Babus S."/>
            <person name="Altorfer M."/>
            <person name="Burckhardt D."/>
            <person name="Oertli M."/>
            <person name="Naumann U."/>
            <person name="Petersen F."/>
            <person name="Wong J."/>
        </authorList>
    </citation>
    <scope>NUCLEOTIDE SEQUENCE</scope>
    <source>
        <strain evidence="2">GSM-AAB239-AS_SAM_17_03QT</strain>
        <tissue evidence="2">Leaf</tissue>
    </source>
</reference>
<protein>
    <submittedName>
        <fullName evidence="2">Formin-like protein 5</fullName>
    </submittedName>
</protein>
<evidence type="ECO:0000256" key="1">
    <source>
        <dbReference type="SAM" id="MobiDB-lite"/>
    </source>
</evidence>